<dbReference type="InterPro" id="IPR009057">
    <property type="entry name" value="Homeodomain-like_sf"/>
</dbReference>
<organism evidence="6 7">
    <name type="scientific">Nonomuraea rhodomycinica</name>
    <dbReference type="NCBI Taxonomy" id="1712872"/>
    <lineage>
        <taxon>Bacteria</taxon>
        <taxon>Bacillati</taxon>
        <taxon>Actinomycetota</taxon>
        <taxon>Actinomycetes</taxon>
        <taxon>Streptosporangiales</taxon>
        <taxon>Streptosporangiaceae</taxon>
        <taxon>Nonomuraea</taxon>
    </lineage>
</organism>
<feature type="compositionally biased region" description="Polar residues" evidence="4">
    <location>
        <begin position="323"/>
        <end position="332"/>
    </location>
</feature>
<dbReference type="InterPro" id="IPR052158">
    <property type="entry name" value="INH-QAR"/>
</dbReference>
<feature type="domain" description="HTH araC/xylS-type" evidence="5">
    <location>
        <begin position="224"/>
        <end position="322"/>
    </location>
</feature>
<dbReference type="Gene3D" id="1.10.10.60">
    <property type="entry name" value="Homeodomain-like"/>
    <property type="match status" value="1"/>
</dbReference>
<proteinExistence type="predicted"/>
<keyword evidence="1" id="KW-0805">Transcription regulation</keyword>
<evidence type="ECO:0000256" key="4">
    <source>
        <dbReference type="SAM" id="MobiDB-lite"/>
    </source>
</evidence>
<dbReference type="PANTHER" id="PTHR43130">
    <property type="entry name" value="ARAC-FAMILY TRANSCRIPTIONAL REGULATOR"/>
    <property type="match status" value="1"/>
</dbReference>
<keyword evidence="7" id="KW-1185">Reference proteome</keyword>
<gene>
    <name evidence="6" type="ORF">HT134_23610</name>
</gene>
<keyword evidence="3" id="KW-0804">Transcription</keyword>
<reference evidence="6 7" key="1">
    <citation type="submission" date="2020-06" db="EMBL/GenBank/DDBJ databases">
        <authorList>
            <person name="Chanama M."/>
        </authorList>
    </citation>
    <scope>NUCLEOTIDE SEQUENCE [LARGE SCALE GENOMIC DNA]</scope>
    <source>
        <strain evidence="6 7">TBRC6557</strain>
    </source>
</reference>
<dbReference type="SMART" id="SM00342">
    <property type="entry name" value="HTH_ARAC"/>
    <property type="match status" value="1"/>
</dbReference>
<evidence type="ECO:0000256" key="3">
    <source>
        <dbReference type="ARBA" id="ARBA00023163"/>
    </source>
</evidence>
<name>A0A7Y6MDN3_9ACTN</name>
<dbReference type="PROSITE" id="PS01124">
    <property type="entry name" value="HTH_ARAC_FAMILY_2"/>
    <property type="match status" value="1"/>
</dbReference>
<dbReference type="InterPro" id="IPR018062">
    <property type="entry name" value="HTH_AraC-typ_CS"/>
</dbReference>
<dbReference type="Pfam" id="PF01965">
    <property type="entry name" value="DJ-1_PfpI"/>
    <property type="match status" value="1"/>
</dbReference>
<feature type="region of interest" description="Disordered" evidence="4">
    <location>
        <begin position="323"/>
        <end position="343"/>
    </location>
</feature>
<evidence type="ECO:0000256" key="1">
    <source>
        <dbReference type="ARBA" id="ARBA00023015"/>
    </source>
</evidence>
<evidence type="ECO:0000256" key="2">
    <source>
        <dbReference type="ARBA" id="ARBA00023125"/>
    </source>
</evidence>
<dbReference type="GO" id="GO:0003700">
    <property type="term" value="F:DNA-binding transcription factor activity"/>
    <property type="evidence" value="ECO:0007669"/>
    <property type="project" value="InterPro"/>
</dbReference>
<dbReference type="InterPro" id="IPR029062">
    <property type="entry name" value="Class_I_gatase-like"/>
</dbReference>
<sequence length="343" mass="36632">MAIPISLTPPLPTVAVLAFDGMGPFELGCVVEIFGLPRPELGVPWYDLRVCAETTRPLRAVGGFTLQAEHGLDVLAEAGTVIVPGVPDVRGPESPGLVAALRRAHDRGARVVSICSGAFALAAAGLLDGREATTHWKYTDLLQRRFPAVRVNASVLYVDAGDVLTSAGSAAGLDLLLHLVRADHGPGVANAVARRLVVAPHREGGQAQFIEAPVRPVEDDDAVARAMEWALADLARPITVADLARVAHMSERSFLRHFRRRTGTTPLRWVISQRVAASLPMLEATAAPVEEIGAAVGFDSPVTFRQHFARTMRTSPSAYRRAFTTTGASAVTSPDAGRARQRR</sequence>
<evidence type="ECO:0000313" key="7">
    <source>
        <dbReference type="Proteomes" id="UP000546126"/>
    </source>
</evidence>
<accession>A0A7Y6MDN3</accession>
<dbReference type="Proteomes" id="UP000546126">
    <property type="component" value="Unassembled WGS sequence"/>
</dbReference>
<dbReference type="PROSITE" id="PS00041">
    <property type="entry name" value="HTH_ARAC_FAMILY_1"/>
    <property type="match status" value="1"/>
</dbReference>
<comment type="caution">
    <text evidence="6">The sequence shown here is derived from an EMBL/GenBank/DDBJ whole genome shotgun (WGS) entry which is preliminary data.</text>
</comment>
<protein>
    <submittedName>
        <fullName evidence="6">Helix-turn-helix domain-containing protein</fullName>
    </submittedName>
</protein>
<evidence type="ECO:0000259" key="5">
    <source>
        <dbReference type="PROSITE" id="PS01124"/>
    </source>
</evidence>
<dbReference type="InterPro" id="IPR018060">
    <property type="entry name" value="HTH_AraC"/>
</dbReference>
<evidence type="ECO:0000313" key="6">
    <source>
        <dbReference type="EMBL" id="NUW43100.1"/>
    </source>
</evidence>
<dbReference type="GO" id="GO:0043565">
    <property type="term" value="F:sequence-specific DNA binding"/>
    <property type="evidence" value="ECO:0007669"/>
    <property type="project" value="InterPro"/>
</dbReference>
<dbReference type="AlphaFoldDB" id="A0A7Y6MDN3"/>
<dbReference type="RefSeq" id="WP_175602611.1">
    <property type="nucleotide sequence ID" value="NZ_JABWGO010000005.1"/>
</dbReference>
<dbReference type="SUPFAM" id="SSF52317">
    <property type="entry name" value="Class I glutamine amidotransferase-like"/>
    <property type="match status" value="1"/>
</dbReference>
<dbReference type="InterPro" id="IPR002818">
    <property type="entry name" value="DJ-1/PfpI"/>
</dbReference>
<dbReference type="EMBL" id="JABWGO010000005">
    <property type="protein sequence ID" value="NUW43100.1"/>
    <property type="molecule type" value="Genomic_DNA"/>
</dbReference>
<dbReference type="Pfam" id="PF12833">
    <property type="entry name" value="HTH_18"/>
    <property type="match status" value="1"/>
</dbReference>
<dbReference type="Gene3D" id="3.40.50.880">
    <property type="match status" value="1"/>
</dbReference>
<dbReference type="CDD" id="cd03137">
    <property type="entry name" value="GATase1_AraC_1"/>
    <property type="match status" value="1"/>
</dbReference>
<dbReference type="PANTHER" id="PTHR43130:SF3">
    <property type="entry name" value="HTH-TYPE TRANSCRIPTIONAL REGULATOR RV1931C"/>
    <property type="match status" value="1"/>
</dbReference>
<dbReference type="SUPFAM" id="SSF46689">
    <property type="entry name" value="Homeodomain-like"/>
    <property type="match status" value="2"/>
</dbReference>
<keyword evidence="2" id="KW-0238">DNA-binding</keyword>